<dbReference type="AlphaFoldDB" id="A0A1V2L9Q1"/>
<accession>A0A1V2L9Q1</accession>
<proteinExistence type="predicted"/>
<evidence type="ECO:0000256" key="1">
    <source>
        <dbReference type="SAM" id="MobiDB-lite"/>
    </source>
</evidence>
<gene>
    <name evidence="2" type="ORF">BON22_1018</name>
</gene>
<organism evidence="2 3">
    <name type="scientific">Cyberlindnera fabianii</name>
    <name type="common">Yeast</name>
    <name type="synonym">Hansenula fabianii</name>
    <dbReference type="NCBI Taxonomy" id="36022"/>
    <lineage>
        <taxon>Eukaryota</taxon>
        <taxon>Fungi</taxon>
        <taxon>Dikarya</taxon>
        <taxon>Ascomycota</taxon>
        <taxon>Saccharomycotina</taxon>
        <taxon>Saccharomycetes</taxon>
        <taxon>Phaffomycetales</taxon>
        <taxon>Phaffomycetaceae</taxon>
        <taxon>Cyberlindnera</taxon>
    </lineage>
</organism>
<dbReference type="OMA" id="ELCINQY"/>
<keyword evidence="3" id="KW-1185">Reference proteome</keyword>
<evidence type="ECO:0000313" key="3">
    <source>
        <dbReference type="Proteomes" id="UP000189513"/>
    </source>
</evidence>
<dbReference type="EMBL" id="MPUK01000002">
    <property type="protein sequence ID" value="ONH68480.1"/>
    <property type="molecule type" value="Genomic_DNA"/>
</dbReference>
<name>A0A1V2L9Q1_CYBFA</name>
<comment type="caution">
    <text evidence="2">The sequence shown here is derived from an EMBL/GenBank/DDBJ whole genome shotgun (WGS) entry which is preliminary data.</text>
</comment>
<feature type="compositionally biased region" description="Polar residues" evidence="1">
    <location>
        <begin position="197"/>
        <end position="206"/>
    </location>
</feature>
<feature type="region of interest" description="Disordered" evidence="1">
    <location>
        <begin position="197"/>
        <end position="231"/>
    </location>
</feature>
<protein>
    <submittedName>
        <fullName evidence="2">Uncharacterized protein</fullName>
    </submittedName>
</protein>
<dbReference type="VEuPathDB" id="FungiDB:BON22_1018"/>
<sequence>MAKDLCLNKYVTAFEFKKQDIIKVDPQIRSSIKVITVDSKNNYILYSPDPTSGKNSVIADAEQILNMELQKLGKPVTFMRTSSNRQGKTIPEYRIIRPDFHRYDTFPITEKSTLIRTNSLPTKFNDAKLEALWNLYLRRVIAARIKWRLTHSSQEYLDQTVQQQEQNERKKPHRMSMASSVETGFFMNQKLNRQQSFPVPYKQSSPDDAGNDESFKSAHMRWGKSSSDTSMPNVVQVGTGYESLAYSSSGDSPRRQVMLDSLEQLMNEVTSVISEI</sequence>
<dbReference type="Proteomes" id="UP000189513">
    <property type="component" value="Unassembled WGS sequence"/>
</dbReference>
<evidence type="ECO:0000313" key="2">
    <source>
        <dbReference type="EMBL" id="ONH68480.1"/>
    </source>
</evidence>
<reference evidence="3" key="1">
    <citation type="journal article" date="2017" name="Genome Announc.">
        <title>Genome sequences of Cyberlindnera fabianii 65, Pichia kudriavzevii 129, and Saccharomyces cerevisiae 131 isolated from fermented masau fruits in Zimbabwe.</title>
        <authorList>
            <person name="van Rijswijck I.M.H."/>
            <person name="Derks M.F.L."/>
            <person name="Abee T."/>
            <person name="de Ridder D."/>
            <person name="Smid E.J."/>
        </authorList>
    </citation>
    <scope>NUCLEOTIDE SEQUENCE [LARGE SCALE GENOMIC DNA]</scope>
    <source>
        <strain evidence="3">65</strain>
    </source>
</reference>